<evidence type="ECO:0000313" key="2">
    <source>
        <dbReference type="Proteomes" id="UP000287033"/>
    </source>
</evidence>
<dbReference type="Proteomes" id="UP000287033">
    <property type="component" value="Unassembled WGS sequence"/>
</dbReference>
<proteinExistence type="predicted"/>
<evidence type="ECO:0000313" key="1">
    <source>
        <dbReference type="EMBL" id="GCC25022.1"/>
    </source>
</evidence>
<dbReference type="EMBL" id="BEZZ01000073">
    <property type="protein sequence ID" value="GCC25022.1"/>
    <property type="molecule type" value="Genomic_DNA"/>
</dbReference>
<organism evidence="1 2">
    <name type="scientific">Chiloscyllium punctatum</name>
    <name type="common">Brownbanded bambooshark</name>
    <name type="synonym">Hemiscyllium punctatum</name>
    <dbReference type="NCBI Taxonomy" id="137246"/>
    <lineage>
        <taxon>Eukaryota</taxon>
        <taxon>Metazoa</taxon>
        <taxon>Chordata</taxon>
        <taxon>Craniata</taxon>
        <taxon>Vertebrata</taxon>
        <taxon>Chondrichthyes</taxon>
        <taxon>Elasmobranchii</taxon>
        <taxon>Galeomorphii</taxon>
        <taxon>Galeoidea</taxon>
        <taxon>Orectolobiformes</taxon>
        <taxon>Hemiscylliidae</taxon>
        <taxon>Chiloscyllium</taxon>
    </lineage>
</organism>
<protein>
    <recommendedName>
        <fullName evidence="3">DDE-1 domain-containing protein</fullName>
    </recommendedName>
</protein>
<name>A0A401S3S7_CHIPU</name>
<sequence length="183" mass="21363">MQYNMAKSTICTMLKNKEALKAADVAQGVTNDTDLTLGQYWKDHFNILHCISLIDKSWNEVSFRTLQLAWRKLWLDCVSERDFQGFEEETSVNVVNEIVTLGQNMGLEVDEDDVMELMEDHRQELSTEDLVELQQEQVKVMQMEHSGEEEEEREDVSSVQIKDICSKWMKCRLLLRLITLTKL</sequence>
<reference evidence="1 2" key="1">
    <citation type="journal article" date="2018" name="Nat. Ecol. Evol.">
        <title>Shark genomes provide insights into elasmobranch evolution and the origin of vertebrates.</title>
        <authorList>
            <person name="Hara Y"/>
            <person name="Yamaguchi K"/>
            <person name="Onimaru K"/>
            <person name="Kadota M"/>
            <person name="Koyanagi M"/>
            <person name="Keeley SD"/>
            <person name="Tatsumi K"/>
            <person name="Tanaka K"/>
            <person name="Motone F"/>
            <person name="Kageyama Y"/>
            <person name="Nozu R"/>
            <person name="Adachi N"/>
            <person name="Nishimura O"/>
            <person name="Nakagawa R"/>
            <person name="Tanegashima C"/>
            <person name="Kiyatake I"/>
            <person name="Matsumoto R"/>
            <person name="Murakumo K"/>
            <person name="Nishida K"/>
            <person name="Terakita A"/>
            <person name="Kuratani S"/>
            <person name="Sato K"/>
            <person name="Hyodo S Kuraku.S."/>
        </authorList>
    </citation>
    <scope>NUCLEOTIDE SEQUENCE [LARGE SCALE GENOMIC DNA]</scope>
</reference>
<keyword evidence="2" id="KW-1185">Reference proteome</keyword>
<accession>A0A401S3S7</accession>
<comment type="caution">
    <text evidence="1">The sequence shown here is derived from an EMBL/GenBank/DDBJ whole genome shotgun (WGS) entry which is preliminary data.</text>
</comment>
<evidence type="ECO:0008006" key="3">
    <source>
        <dbReference type="Google" id="ProtNLM"/>
    </source>
</evidence>
<dbReference type="STRING" id="137246.A0A401S3S7"/>
<dbReference type="AlphaFoldDB" id="A0A401S3S7"/>
<gene>
    <name evidence="1" type="ORF">chiPu_0003426</name>
</gene>